<gene>
    <name evidence="2" type="ORF">HNQ04_001068</name>
</gene>
<name>A0ABR6NSD0_9DEIO</name>
<organism evidence="2 3">
    <name type="scientific">Deinococcus radiopugnans ATCC 19172</name>
    <dbReference type="NCBI Taxonomy" id="585398"/>
    <lineage>
        <taxon>Bacteria</taxon>
        <taxon>Thermotogati</taxon>
        <taxon>Deinococcota</taxon>
        <taxon>Deinococci</taxon>
        <taxon>Deinococcales</taxon>
        <taxon>Deinococcaceae</taxon>
        <taxon>Deinococcus</taxon>
    </lineage>
</organism>
<protein>
    <submittedName>
        <fullName evidence="2">GNAT superfamily N-acetyltransferase</fullName>
    </submittedName>
</protein>
<dbReference type="Proteomes" id="UP000629870">
    <property type="component" value="Unassembled WGS sequence"/>
</dbReference>
<evidence type="ECO:0000313" key="2">
    <source>
        <dbReference type="EMBL" id="MBB6015836.1"/>
    </source>
</evidence>
<comment type="caution">
    <text evidence="2">The sequence shown here is derived from an EMBL/GenBank/DDBJ whole genome shotgun (WGS) entry which is preliminary data.</text>
</comment>
<proteinExistence type="predicted"/>
<dbReference type="Pfam" id="PF10026">
    <property type="entry name" value="DUF2268"/>
    <property type="match status" value="1"/>
</dbReference>
<reference evidence="2 3" key="1">
    <citation type="submission" date="2020-08" db="EMBL/GenBank/DDBJ databases">
        <title>Genomic Encyclopedia of Type Strains, Phase IV (KMG-IV): sequencing the most valuable type-strain genomes for metagenomic binning, comparative biology and taxonomic classification.</title>
        <authorList>
            <person name="Goeker M."/>
        </authorList>
    </citation>
    <scope>NUCLEOTIDE SEQUENCE [LARGE SCALE GENOMIC DNA]</scope>
    <source>
        <strain evidence="2 3">DSM 12027</strain>
    </source>
</reference>
<keyword evidence="3" id="KW-1185">Reference proteome</keyword>
<evidence type="ECO:0000259" key="1">
    <source>
        <dbReference type="Pfam" id="PF10026"/>
    </source>
</evidence>
<accession>A0ABR6NSD0</accession>
<evidence type="ECO:0000313" key="3">
    <source>
        <dbReference type="Proteomes" id="UP000629870"/>
    </source>
</evidence>
<dbReference type="InterPro" id="IPR018728">
    <property type="entry name" value="DUF2268"/>
</dbReference>
<dbReference type="RefSeq" id="WP_249038966.1">
    <property type="nucleotide sequence ID" value="NZ_VDMO01000003.1"/>
</dbReference>
<sequence>MTGASAAQAQAEWSMPNALHVMNAGGHLSPGLEAEIRSVAQAALTRQAARLRLDGVDVAVSVSPWGLPETGIHGYAPLDHLVQITLNPDNPHFAALWRTELPATVAHELHHARRWQGPGYGQTLLEALVSEGLAQLNERDERDGKPPPYARADVDLEALWARALPLLDRSDHNFEAWFYGSDAENLPRWSGYSLGDELVRRHLAQVGGDAAAHVHTAATAFRTAW</sequence>
<dbReference type="EMBL" id="JACHEW010000004">
    <property type="protein sequence ID" value="MBB6015836.1"/>
    <property type="molecule type" value="Genomic_DNA"/>
</dbReference>
<feature type="domain" description="DUF2268" evidence="1">
    <location>
        <begin position="67"/>
        <end position="220"/>
    </location>
</feature>